<evidence type="ECO:0000313" key="3">
    <source>
        <dbReference type="Proteomes" id="UP001066276"/>
    </source>
</evidence>
<feature type="region of interest" description="Disordered" evidence="1">
    <location>
        <begin position="1"/>
        <end position="24"/>
    </location>
</feature>
<organism evidence="2 3">
    <name type="scientific">Pleurodeles waltl</name>
    <name type="common">Iberian ribbed newt</name>
    <dbReference type="NCBI Taxonomy" id="8319"/>
    <lineage>
        <taxon>Eukaryota</taxon>
        <taxon>Metazoa</taxon>
        <taxon>Chordata</taxon>
        <taxon>Craniata</taxon>
        <taxon>Vertebrata</taxon>
        <taxon>Euteleostomi</taxon>
        <taxon>Amphibia</taxon>
        <taxon>Batrachia</taxon>
        <taxon>Caudata</taxon>
        <taxon>Salamandroidea</taxon>
        <taxon>Salamandridae</taxon>
        <taxon>Pleurodelinae</taxon>
        <taxon>Pleurodeles</taxon>
    </lineage>
</organism>
<evidence type="ECO:0000313" key="2">
    <source>
        <dbReference type="EMBL" id="KAJ1161575.1"/>
    </source>
</evidence>
<gene>
    <name evidence="2" type="ORF">NDU88_002059</name>
</gene>
<name>A0AAV7SCN5_PLEWA</name>
<reference evidence="2" key="1">
    <citation type="journal article" date="2022" name="bioRxiv">
        <title>Sequencing and chromosome-scale assembly of the giantPleurodeles waltlgenome.</title>
        <authorList>
            <person name="Brown T."/>
            <person name="Elewa A."/>
            <person name="Iarovenko S."/>
            <person name="Subramanian E."/>
            <person name="Araus A.J."/>
            <person name="Petzold A."/>
            <person name="Susuki M."/>
            <person name="Suzuki K.-i.T."/>
            <person name="Hayashi T."/>
            <person name="Toyoda A."/>
            <person name="Oliveira C."/>
            <person name="Osipova E."/>
            <person name="Leigh N.D."/>
            <person name="Simon A."/>
            <person name="Yun M.H."/>
        </authorList>
    </citation>
    <scope>NUCLEOTIDE SEQUENCE</scope>
    <source>
        <strain evidence="2">20211129_DDA</strain>
        <tissue evidence="2">Liver</tissue>
    </source>
</reference>
<keyword evidence="3" id="KW-1185">Reference proteome</keyword>
<evidence type="ECO:0000256" key="1">
    <source>
        <dbReference type="SAM" id="MobiDB-lite"/>
    </source>
</evidence>
<accession>A0AAV7SCN5</accession>
<protein>
    <submittedName>
        <fullName evidence="2">Uncharacterized protein</fullName>
    </submittedName>
</protein>
<dbReference type="AlphaFoldDB" id="A0AAV7SCN5"/>
<comment type="caution">
    <text evidence="2">The sequence shown here is derived from an EMBL/GenBank/DDBJ whole genome shotgun (WGS) entry which is preliminary data.</text>
</comment>
<dbReference type="Proteomes" id="UP001066276">
    <property type="component" value="Chromosome 4_2"/>
</dbReference>
<dbReference type="EMBL" id="JANPWB010000008">
    <property type="protein sequence ID" value="KAJ1161575.1"/>
    <property type="molecule type" value="Genomic_DNA"/>
</dbReference>
<sequence>MAQNEHGLRMLPGMADAPRTDQLSAARERTLERVSTPRLATLDNNSITQLSFLRYLQLKARVEGGNMAPDGAGLLVSSMI</sequence>
<proteinExistence type="predicted"/>